<accession>M0QKX6</accession>
<evidence type="ECO:0000313" key="2">
    <source>
        <dbReference type="Proteomes" id="UP000011666"/>
    </source>
</evidence>
<dbReference type="RefSeq" id="WP_007622212.1">
    <property type="nucleotide sequence ID" value="NZ_BANX01000023.1"/>
</dbReference>
<dbReference type="EMBL" id="BANX01000023">
    <property type="protein sequence ID" value="GAC69295.1"/>
    <property type="molecule type" value="Genomic_DNA"/>
</dbReference>
<name>M0QKX6_9ACTN</name>
<dbReference type="AlphaFoldDB" id="M0QKX6"/>
<keyword evidence="2" id="KW-1185">Reference proteome</keyword>
<evidence type="ECO:0000313" key="1">
    <source>
        <dbReference type="EMBL" id="GAC69295.1"/>
    </source>
</evidence>
<dbReference type="InterPro" id="IPR021607">
    <property type="entry name" value="DUF3224"/>
</dbReference>
<gene>
    <name evidence="1" type="ORF">GS4_23_00920</name>
</gene>
<dbReference type="OrthoDB" id="7947478at2"/>
<dbReference type="eggNOG" id="ENOG5033E8J">
    <property type="taxonomic scope" value="Bacteria"/>
</dbReference>
<dbReference type="InterPro" id="IPR023159">
    <property type="entry name" value="SO1590-like_sf"/>
</dbReference>
<reference evidence="1 2" key="1">
    <citation type="submission" date="2013-01" db="EMBL/GenBank/DDBJ databases">
        <title>Whole genome shotgun sequence of Gordonia soli NBRC 108243.</title>
        <authorList>
            <person name="Isaki-Nakamura S."/>
            <person name="Hosoyama A."/>
            <person name="Tsuchikane K."/>
            <person name="Ando Y."/>
            <person name="Baba S."/>
            <person name="Ohji S."/>
            <person name="Hamada M."/>
            <person name="Tamura T."/>
            <person name="Yamazoe A."/>
            <person name="Yamazaki S."/>
            <person name="Fujita N."/>
        </authorList>
    </citation>
    <scope>NUCLEOTIDE SEQUENCE [LARGE SCALE GENOMIC DNA]</scope>
    <source>
        <strain evidence="1 2">NBRC 108243</strain>
    </source>
</reference>
<proteinExistence type="predicted"/>
<dbReference type="STRING" id="1223545.GS4_23_00920"/>
<evidence type="ECO:0008006" key="3">
    <source>
        <dbReference type="Google" id="ProtNLM"/>
    </source>
</evidence>
<dbReference type="Gene3D" id="2.40.350.10">
    <property type="entry name" value="SO1590-like"/>
    <property type="match status" value="1"/>
</dbReference>
<protein>
    <recommendedName>
        <fullName evidence="3">DUF3224 domain-containing protein</fullName>
    </recommendedName>
</protein>
<dbReference type="Proteomes" id="UP000011666">
    <property type="component" value="Unassembled WGS sequence"/>
</dbReference>
<organism evidence="1 2">
    <name type="scientific">Gordonia soli NBRC 108243</name>
    <dbReference type="NCBI Taxonomy" id="1223545"/>
    <lineage>
        <taxon>Bacteria</taxon>
        <taxon>Bacillati</taxon>
        <taxon>Actinomycetota</taxon>
        <taxon>Actinomycetes</taxon>
        <taxon>Mycobacteriales</taxon>
        <taxon>Gordoniaceae</taxon>
        <taxon>Gordonia</taxon>
    </lineage>
</organism>
<sequence>MTTQTHTATGTFTVTSWSEEPVYTADDETVEVSGMPYPARGFTRAAVTYSYAGDVSGTGTIGYLIAYIAGQSAPTVGFQGFEGTIDGHEGTLVLQHSGEHDATAVRERLEIVPGLGTGGLADMRGHADVELAGHSEDGYPITFEYSMG</sequence>
<comment type="caution">
    <text evidence="1">The sequence shown here is derived from an EMBL/GenBank/DDBJ whole genome shotgun (WGS) entry which is preliminary data.</text>
</comment>
<dbReference type="Pfam" id="PF11528">
    <property type="entry name" value="DUF3224"/>
    <property type="match status" value="1"/>
</dbReference>
<dbReference type="SUPFAM" id="SSF159238">
    <property type="entry name" value="SO1590-like"/>
    <property type="match status" value="1"/>
</dbReference>